<dbReference type="PANTHER" id="PTHR11022:SF41">
    <property type="entry name" value="PEPTIDOGLYCAN-RECOGNITION PROTEIN LC-RELATED"/>
    <property type="match status" value="1"/>
</dbReference>
<feature type="region of interest" description="Disordered" evidence="2">
    <location>
        <begin position="89"/>
        <end position="294"/>
    </location>
</feature>
<organism evidence="6 7">
    <name type="scientific">Nocardia goodfellowii</name>
    <dbReference type="NCBI Taxonomy" id="882446"/>
    <lineage>
        <taxon>Bacteria</taxon>
        <taxon>Bacillati</taxon>
        <taxon>Actinomycetota</taxon>
        <taxon>Actinomycetes</taxon>
        <taxon>Mycobacteriales</taxon>
        <taxon>Nocardiaceae</taxon>
        <taxon>Nocardia</taxon>
    </lineage>
</organism>
<evidence type="ECO:0000259" key="5">
    <source>
        <dbReference type="SMART" id="SM00701"/>
    </source>
</evidence>
<feature type="compositionally biased region" description="Polar residues" evidence="2">
    <location>
        <begin position="135"/>
        <end position="155"/>
    </location>
</feature>
<keyword evidence="7" id="KW-1185">Reference proteome</keyword>
<dbReference type="Proteomes" id="UP001519325">
    <property type="component" value="Unassembled WGS sequence"/>
</dbReference>
<keyword evidence="3" id="KW-0732">Signal</keyword>
<feature type="domain" description="Peptidoglycan recognition protein family" evidence="5">
    <location>
        <begin position="599"/>
        <end position="747"/>
    </location>
</feature>
<feature type="compositionally biased region" description="Low complexity" evidence="2">
    <location>
        <begin position="188"/>
        <end position="225"/>
    </location>
</feature>
<dbReference type="InterPro" id="IPR002502">
    <property type="entry name" value="Amidase_domain"/>
</dbReference>
<dbReference type="InterPro" id="IPR006619">
    <property type="entry name" value="PGRP_domain_met/bac"/>
</dbReference>
<feature type="region of interest" description="Disordered" evidence="2">
    <location>
        <begin position="793"/>
        <end position="826"/>
    </location>
</feature>
<feature type="signal peptide" evidence="3">
    <location>
        <begin position="1"/>
        <end position="25"/>
    </location>
</feature>
<dbReference type="InterPro" id="IPR015510">
    <property type="entry name" value="PGRP"/>
</dbReference>
<evidence type="ECO:0000256" key="2">
    <source>
        <dbReference type="SAM" id="MobiDB-lite"/>
    </source>
</evidence>
<dbReference type="InterPro" id="IPR013207">
    <property type="entry name" value="LGFP"/>
</dbReference>
<proteinExistence type="inferred from homology"/>
<feature type="chain" id="PRO_5045128038" evidence="3">
    <location>
        <begin position="26"/>
        <end position="1040"/>
    </location>
</feature>
<feature type="domain" description="N-acetylmuramoyl-L-alanine amidase" evidence="4">
    <location>
        <begin position="613"/>
        <end position="776"/>
    </location>
</feature>
<dbReference type="SMART" id="SM00644">
    <property type="entry name" value="Ami_2"/>
    <property type="match status" value="1"/>
</dbReference>
<gene>
    <name evidence="6" type="ORF">BJ987_001002</name>
</gene>
<dbReference type="SMART" id="SM00701">
    <property type="entry name" value="PGRP"/>
    <property type="match status" value="1"/>
</dbReference>
<dbReference type="InterPro" id="IPR036505">
    <property type="entry name" value="Amidase/PGRP_sf"/>
</dbReference>
<feature type="region of interest" description="Disordered" evidence="2">
    <location>
        <begin position="372"/>
        <end position="401"/>
    </location>
</feature>
<comment type="caution">
    <text evidence="6">The sequence shown here is derived from an EMBL/GenBank/DDBJ whole genome shotgun (WGS) entry which is preliminary data.</text>
</comment>
<reference evidence="6 7" key="1">
    <citation type="submission" date="2021-03" db="EMBL/GenBank/DDBJ databases">
        <title>Sequencing the genomes of 1000 actinobacteria strains.</title>
        <authorList>
            <person name="Klenk H.-P."/>
        </authorList>
    </citation>
    <scope>NUCLEOTIDE SEQUENCE [LARGE SCALE GENOMIC DNA]</scope>
    <source>
        <strain evidence="6 7">DSM 45516</strain>
    </source>
</reference>
<evidence type="ECO:0000256" key="1">
    <source>
        <dbReference type="ARBA" id="ARBA00007553"/>
    </source>
</evidence>
<protein>
    <submittedName>
        <fullName evidence="6">Uncharacterized protein with LGFP repeats</fullName>
    </submittedName>
</protein>
<feature type="compositionally biased region" description="Polar residues" evidence="2">
    <location>
        <begin position="165"/>
        <end position="184"/>
    </location>
</feature>
<comment type="similarity">
    <text evidence="1">Belongs to the N-acetylmuramoyl-L-alanine amidase 2 family.</text>
</comment>
<feature type="compositionally biased region" description="Basic and acidic residues" evidence="2">
    <location>
        <begin position="498"/>
        <end position="507"/>
    </location>
</feature>
<dbReference type="CDD" id="cd06583">
    <property type="entry name" value="PGRP"/>
    <property type="match status" value="1"/>
</dbReference>
<dbReference type="EMBL" id="JAGGMR010000001">
    <property type="protein sequence ID" value="MBP2188101.1"/>
    <property type="molecule type" value="Genomic_DNA"/>
</dbReference>
<feature type="compositionally biased region" description="Low complexity" evidence="2">
    <location>
        <begin position="391"/>
        <end position="401"/>
    </location>
</feature>
<dbReference type="PANTHER" id="PTHR11022">
    <property type="entry name" value="PEPTIDOGLYCAN RECOGNITION PROTEIN"/>
    <property type="match status" value="1"/>
</dbReference>
<feature type="region of interest" description="Disordered" evidence="2">
    <location>
        <begin position="958"/>
        <end position="1040"/>
    </location>
</feature>
<name>A0ABS4Q8T7_9NOCA</name>
<dbReference type="Pfam" id="PF01510">
    <property type="entry name" value="Amidase_2"/>
    <property type="match status" value="1"/>
</dbReference>
<feature type="compositionally biased region" description="Low complexity" evidence="2">
    <location>
        <begin position="971"/>
        <end position="1040"/>
    </location>
</feature>
<sequence length="1040" mass="105535">MPYRRPKRSYVLPVVTTLAVSAPLAALQLADSTEYRSANDSEFAAVPAQLAEVVLSSVPEITLPLRELTGLELPDLRLSDLRRLPLPASIPVPEGLPLPPGVELPRQIPLPRLGSDQDPGKYSIPGQSPAAPTAPATNGQPAPAQHPNSTGSTPGPSAAVPGQTPPASGQIPGNTATVPGTPSAPNGAVAAPADTLAAPASTPPASNGTLAAPAGTLTAPNGTPAVPANTLPAPNSAVAAPADTLTAPNSTPAVPASTRPAPNGTLAAPAAPNGTPAVPAHTRPAPNGAFAAPTGTLSVPSPGLENQAPMAFDQSSVEALLGMISSASNPADTGRPGDSVPTAQAPALPAVAPHTARFVADPVDNSLPGPPHITAVPAGPPHDAKDFVGNPTAPAPASAAPIPGTLPGTTVLAGDPIPAKPNGPIFGPETSPDTPALTPGAIPAEVLEQVGAQVKELSRDKPFSMVALTAKDLAGTKAMVRAKQPDGSWGPWYETEPVDTHRNDRGAPSRTRGTEPIYVGSTKAVQILVTRKEAVQRAPEQPAPIATPKPEGELQFPSDEEVFGRDVLSPLTAVLIDPGRGAIDNARTAVAAELPGGGPNVISRAGWGADESIRCEDPTYDDFLGGVTVHHTAGRNDYDKSESAGIVRAIYAYHAKTLGWCDIGYNALVDKYGQIFEGRAGGLDKPVQGAHAGGFNENTSGVALMGNHVSEPPTDAAIDAIGRFVGWRAKLAGLDPQASTVMESEGTEFTPIPQGQTIDLPIVFAHRDVGNTTCPGDAAYAMMDRIREIAADAPAPAPRASQPQQRKANTAPTTMGTPKPADPQTAESTEKLAALTQRLLGMLNDNVIAKHWAAKGGASGPLGAPRSEPMPAARGGQYAKFVNGYVYSPPNGQVFEVAGSILDRFLALGGDTGLLGLPVSNVYPVLNGLRSDFQHGSLIVNELNGIITTVWKEINTDPYGPPTEGSAPANVAAPADSPTASPAPASVDTPNPARAPAAVPSPAQADAPAAQAPPAIDAPAPVPAPAAIQAPAAVDDAAPN</sequence>
<dbReference type="Gene3D" id="3.40.80.10">
    <property type="entry name" value="Peptidoglycan recognition protein-like"/>
    <property type="match status" value="1"/>
</dbReference>
<dbReference type="SUPFAM" id="SSF55846">
    <property type="entry name" value="N-acetylmuramoyl-L-alanine amidase-like"/>
    <property type="match status" value="1"/>
</dbReference>
<accession>A0ABS4Q8T7</accession>
<feature type="compositionally biased region" description="Low complexity" evidence="2">
    <location>
        <begin position="793"/>
        <end position="808"/>
    </location>
</feature>
<evidence type="ECO:0000313" key="6">
    <source>
        <dbReference type="EMBL" id="MBP2188101.1"/>
    </source>
</evidence>
<evidence type="ECO:0000313" key="7">
    <source>
        <dbReference type="Proteomes" id="UP001519325"/>
    </source>
</evidence>
<evidence type="ECO:0000259" key="4">
    <source>
        <dbReference type="SMART" id="SM00644"/>
    </source>
</evidence>
<evidence type="ECO:0000256" key="3">
    <source>
        <dbReference type="SAM" id="SignalP"/>
    </source>
</evidence>
<feature type="compositionally biased region" description="Pro residues" evidence="2">
    <location>
        <begin position="89"/>
        <end position="102"/>
    </location>
</feature>
<feature type="region of interest" description="Disordered" evidence="2">
    <location>
        <begin position="534"/>
        <end position="556"/>
    </location>
</feature>
<feature type="region of interest" description="Disordered" evidence="2">
    <location>
        <begin position="487"/>
        <end position="515"/>
    </location>
</feature>
<dbReference type="Pfam" id="PF08310">
    <property type="entry name" value="LGFP"/>
    <property type="match status" value="1"/>
</dbReference>